<evidence type="ECO:0000259" key="1">
    <source>
        <dbReference type="Pfam" id="PF03235"/>
    </source>
</evidence>
<name>A0ABU9L650_9XANT</name>
<dbReference type="PANTHER" id="PTHR35149:SF2">
    <property type="entry name" value="DUF262 DOMAIN-CONTAINING PROTEIN"/>
    <property type="match status" value="1"/>
</dbReference>
<dbReference type="PANTHER" id="PTHR35149">
    <property type="entry name" value="SLL5132 PROTEIN"/>
    <property type="match status" value="1"/>
</dbReference>
<dbReference type="InterPro" id="IPR004919">
    <property type="entry name" value="GmrSD_N"/>
</dbReference>
<accession>A0ABU9L650</accession>
<gene>
    <name evidence="3" type="ORF">PIQ37_01105</name>
</gene>
<protein>
    <submittedName>
        <fullName evidence="3">DUF262 domain-containing protein</fullName>
    </submittedName>
</protein>
<organism evidence="3 4">
    <name type="scientific">Xanthomonas protegens</name>
    <dbReference type="NCBI Taxonomy" id="3380705"/>
    <lineage>
        <taxon>Bacteria</taxon>
        <taxon>Pseudomonadati</taxon>
        <taxon>Pseudomonadota</taxon>
        <taxon>Gammaproteobacteria</taxon>
        <taxon>Lysobacterales</taxon>
        <taxon>Lysobacteraceae</taxon>
        <taxon>Xanthomonas</taxon>
    </lineage>
</organism>
<keyword evidence="4" id="KW-1185">Reference proteome</keyword>
<sequence length="625" mass="71690">MSAITPHYRTIQQLLQGRSFAIDEYQREYKWEKKNIEDLLNDLQAKFFAHYQPGHETSAVNGYGEYFLGSIIVSQRNGKNYLVDGQQRTTSLTLLLIHLYRAASEKQLGVAATMAPLIHSDDMGVTKFNLDIPERLDIIRALYEGKPFVPNDKDESIQTMYARYQEIEASGLVDELGEGLPHFIYWLMRKVGLIEIATDNDAYANVIFESMNDRGKPLGPMDMLKAYLLAPITDAASRSEVNMAWRNQVLELITVDQEHQHDRDGEFMRDWLRAQYAESIRERVANATERDWELVGSMFHRWVRDNHTRLGLGKAEANIAFVKDSFRFFARAWLLVQKASAAYTPGLESIYYNARNGLTLQNTVLLAPLVESDDPATVRRKLAVTATYLDIWMMRRKVNNIRTGYSSIYYAMHLLNRKIRRQSLHELVQLLSNELANDEVTVQGSAAQKWRKGLAGFGLNQHSKSYIYHLLARVTAFTEVHSGRGDNFPSLMDRATKNPYDIEHIFADDFAMYADLFANEQEFEDVRNNVASLLLLPQDVNRSLKAKPFGDKRKTYAQQNFYAASLSDAIYQHQPQFRQFKDTHQLPFEAYADFTKVEQGKRGLLLMALAEVIWSPARLEAAAHV</sequence>
<dbReference type="Pfam" id="PF03235">
    <property type="entry name" value="GmrSD_N"/>
    <property type="match status" value="1"/>
</dbReference>
<feature type="domain" description="GmrSD restriction endonucleases N-terminal" evidence="1">
    <location>
        <begin position="11"/>
        <end position="229"/>
    </location>
</feature>
<feature type="domain" description="GmrSD restriction endonucleases C-terminal" evidence="2">
    <location>
        <begin position="494"/>
        <end position="564"/>
    </location>
</feature>
<evidence type="ECO:0000313" key="3">
    <source>
        <dbReference type="EMBL" id="MEL4890003.1"/>
    </source>
</evidence>
<dbReference type="EMBL" id="JAQJCQ010000001">
    <property type="protein sequence ID" value="MEL4890003.1"/>
    <property type="molecule type" value="Genomic_DNA"/>
</dbReference>
<dbReference type="RefSeq" id="WP_342072031.1">
    <property type="nucleotide sequence ID" value="NZ_JAQJCQ010000001.1"/>
</dbReference>
<reference evidence="3 4" key="1">
    <citation type="journal article" date="2024" name="FEMS Microbiol. Lett.">
        <title>Xanthomonas protegens sp. nov., a novel rice seed-associated bacterium, provides in vivo protection against X. oryzae pv. oryzae, the bacterial leaf blight pathogen.</title>
        <authorList>
            <person name="Rana R."/>
            <person name="Sharma A."/>
            <person name="Madhavan V.N."/>
            <person name="Korpole S."/>
            <person name="Sonti R.V."/>
            <person name="Patel H.K."/>
            <person name="Patil P.B."/>
        </authorList>
    </citation>
    <scope>NUCLEOTIDE SEQUENCE [LARGE SCALE GENOMIC DNA]</scope>
    <source>
        <strain evidence="3 4">PPL118</strain>
    </source>
</reference>
<comment type="caution">
    <text evidence="3">The sequence shown here is derived from an EMBL/GenBank/DDBJ whole genome shotgun (WGS) entry which is preliminary data.</text>
</comment>
<evidence type="ECO:0000259" key="2">
    <source>
        <dbReference type="Pfam" id="PF07510"/>
    </source>
</evidence>
<dbReference type="InterPro" id="IPR011089">
    <property type="entry name" value="GmrSD_C"/>
</dbReference>
<proteinExistence type="predicted"/>
<dbReference type="Proteomes" id="UP001486626">
    <property type="component" value="Unassembled WGS sequence"/>
</dbReference>
<dbReference type="Pfam" id="PF07510">
    <property type="entry name" value="GmrSD_C"/>
    <property type="match status" value="1"/>
</dbReference>
<evidence type="ECO:0000313" key="4">
    <source>
        <dbReference type="Proteomes" id="UP001486626"/>
    </source>
</evidence>